<dbReference type="InterPro" id="IPR005183">
    <property type="entry name" value="DUF305_CopM-like"/>
</dbReference>
<evidence type="ECO:0000259" key="1">
    <source>
        <dbReference type="Pfam" id="PF03713"/>
    </source>
</evidence>
<dbReference type="Gene3D" id="1.20.1260.10">
    <property type="match status" value="1"/>
</dbReference>
<dbReference type="PROSITE" id="PS51257">
    <property type="entry name" value="PROKAR_LIPOPROTEIN"/>
    <property type="match status" value="1"/>
</dbReference>
<evidence type="ECO:0000313" key="3">
    <source>
        <dbReference type="Proteomes" id="UP001180845"/>
    </source>
</evidence>
<dbReference type="Proteomes" id="UP001180845">
    <property type="component" value="Unassembled WGS sequence"/>
</dbReference>
<proteinExistence type="predicted"/>
<organism evidence="2 3">
    <name type="scientific">Haloactinomyces albus</name>
    <dbReference type="NCBI Taxonomy" id="1352928"/>
    <lineage>
        <taxon>Bacteria</taxon>
        <taxon>Bacillati</taxon>
        <taxon>Actinomycetota</taxon>
        <taxon>Actinomycetes</taxon>
        <taxon>Actinopolysporales</taxon>
        <taxon>Actinopolysporaceae</taxon>
        <taxon>Haloactinomyces</taxon>
    </lineage>
</organism>
<gene>
    <name evidence="2" type="ORF">JOF55_000628</name>
</gene>
<comment type="caution">
    <text evidence="2">The sequence shown here is derived from an EMBL/GenBank/DDBJ whole genome shotgun (WGS) entry which is preliminary data.</text>
</comment>
<feature type="domain" description="DUF305" evidence="1">
    <location>
        <begin position="83"/>
        <end position="226"/>
    </location>
</feature>
<reference evidence="2" key="1">
    <citation type="submission" date="2023-07" db="EMBL/GenBank/DDBJ databases">
        <title>Sequencing the genomes of 1000 actinobacteria strains.</title>
        <authorList>
            <person name="Klenk H.-P."/>
        </authorList>
    </citation>
    <scope>NUCLEOTIDE SEQUENCE</scope>
    <source>
        <strain evidence="2">DSM 45977</strain>
    </source>
</reference>
<keyword evidence="3" id="KW-1185">Reference proteome</keyword>
<dbReference type="EMBL" id="JAVDXW010000001">
    <property type="protein sequence ID" value="MDR7300447.1"/>
    <property type="molecule type" value="Genomic_DNA"/>
</dbReference>
<dbReference type="InterPro" id="IPR012347">
    <property type="entry name" value="Ferritin-like"/>
</dbReference>
<name>A0AAE4CLZ1_9ACTN</name>
<protein>
    <submittedName>
        <fullName evidence="2">Uncharacterized protein (DUF305 family)</fullName>
    </submittedName>
</protein>
<dbReference type="PANTHER" id="PTHR36933:SF1">
    <property type="entry name" value="SLL0788 PROTEIN"/>
    <property type="match status" value="1"/>
</dbReference>
<dbReference type="PANTHER" id="PTHR36933">
    <property type="entry name" value="SLL0788 PROTEIN"/>
    <property type="match status" value="1"/>
</dbReference>
<sequence>MRRASAGTARAGTAGAAVAGVAVVSLMILGGCTSADPAGNPERTTSSAPVVLPGAPGDIPEVAGPAEVAELDAEQAEPSEAGIRYIRMMIPHHQQALTMTALAPTRAKNAQVRALAERIGGAQEAEIGMMQAWLERNELPRVSDPHVDAQHKRRMGMATPEQLDRLEASSGTRFDRLFLTLMSRHHEGAVSMAENVLEEGTDPQVRSMAKDVIASQRDEIAVMRELAENLGR</sequence>
<accession>A0AAE4CLZ1</accession>
<dbReference type="AlphaFoldDB" id="A0AAE4CLZ1"/>
<dbReference type="RefSeq" id="WP_310269222.1">
    <property type="nucleotide sequence ID" value="NZ_JAVDXW010000001.1"/>
</dbReference>
<dbReference type="Pfam" id="PF03713">
    <property type="entry name" value="DUF305"/>
    <property type="match status" value="1"/>
</dbReference>
<evidence type="ECO:0000313" key="2">
    <source>
        <dbReference type="EMBL" id="MDR7300447.1"/>
    </source>
</evidence>